<evidence type="ECO:0000256" key="5">
    <source>
        <dbReference type="ARBA" id="ARBA00022777"/>
    </source>
</evidence>
<evidence type="ECO:0000256" key="7">
    <source>
        <dbReference type="ARBA" id="ARBA00047899"/>
    </source>
</evidence>
<dbReference type="Gene3D" id="1.10.510.10">
    <property type="entry name" value="Transferase(Phosphotransferase) domain 1"/>
    <property type="match status" value="1"/>
</dbReference>
<keyword evidence="2" id="KW-0723">Serine/threonine-protein kinase</keyword>
<evidence type="ECO:0000313" key="11">
    <source>
        <dbReference type="Proteomes" id="UP000186817"/>
    </source>
</evidence>
<dbReference type="InterPro" id="IPR011009">
    <property type="entry name" value="Kinase-like_dom_sf"/>
</dbReference>
<evidence type="ECO:0000259" key="9">
    <source>
        <dbReference type="PROSITE" id="PS50011"/>
    </source>
</evidence>
<evidence type="ECO:0000256" key="6">
    <source>
        <dbReference type="ARBA" id="ARBA00022840"/>
    </source>
</evidence>
<keyword evidence="5 10" id="KW-0418">Kinase</keyword>
<dbReference type="InterPro" id="IPR000719">
    <property type="entry name" value="Prot_kinase_dom"/>
</dbReference>
<feature type="domain" description="Protein kinase" evidence="9">
    <location>
        <begin position="50"/>
        <end position="356"/>
    </location>
</feature>
<keyword evidence="3" id="KW-0808">Transferase</keyword>
<dbReference type="SUPFAM" id="SSF56112">
    <property type="entry name" value="Protein kinase-like (PK-like)"/>
    <property type="match status" value="1"/>
</dbReference>
<dbReference type="PROSITE" id="PS00109">
    <property type="entry name" value="PROTEIN_KINASE_TYR"/>
    <property type="match status" value="1"/>
</dbReference>
<evidence type="ECO:0000256" key="3">
    <source>
        <dbReference type="ARBA" id="ARBA00022679"/>
    </source>
</evidence>
<evidence type="ECO:0000256" key="4">
    <source>
        <dbReference type="ARBA" id="ARBA00022741"/>
    </source>
</evidence>
<keyword evidence="11" id="KW-1185">Reference proteome</keyword>
<gene>
    <name evidence="10" type="primary">kin-29</name>
    <name evidence="10" type="ORF">AK812_SmicGene29827</name>
</gene>
<dbReference type="OrthoDB" id="8596411at2759"/>
<evidence type="ECO:0000256" key="2">
    <source>
        <dbReference type="ARBA" id="ARBA00022527"/>
    </source>
</evidence>
<dbReference type="PANTHER" id="PTHR24343">
    <property type="entry name" value="SERINE/THREONINE KINASE"/>
    <property type="match status" value="1"/>
</dbReference>
<dbReference type="EMBL" id="LSRX01000795">
    <property type="protein sequence ID" value="OLP88789.1"/>
    <property type="molecule type" value="Genomic_DNA"/>
</dbReference>
<name>A0A1Q9D0U9_SYMMI</name>
<keyword evidence="6" id="KW-0067">ATP-binding</keyword>
<organism evidence="10 11">
    <name type="scientific">Symbiodinium microadriaticum</name>
    <name type="common">Dinoflagellate</name>
    <name type="synonym">Zooxanthella microadriatica</name>
    <dbReference type="NCBI Taxonomy" id="2951"/>
    <lineage>
        <taxon>Eukaryota</taxon>
        <taxon>Sar</taxon>
        <taxon>Alveolata</taxon>
        <taxon>Dinophyceae</taxon>
        <taxon>Suessiales</taxon>
        <taxon>Symbiodiniaceae</taxon>
        <taxon>Symbiodinium</taxon>
    </lineage>
</organism>
<evidence type="ECO:0000256" key="8">
    <source>
        <dbReference type="ARBA" id="ARBA00048679"/>
    </source>
</evidence>
<protein>
    <recommendedName>
        <fullName evidence="1">non-specific serine/threonine protein kinase</fullName>
        <ecNumber evidence="1">2.7.11.1</ecNumber>
    </recommendedName>
</protein>
<keyword evidence="4" id="KW-0547">Nucleotide-binding</keyword>
<proteinExistence type="predicted"/>
<dbReference type="SMART" id="SM00220">
    <property type="entry name" value="S_TKc"/>
    <property type="match status" value="1"/>
</dbReference>
<sequence length="359" mass="40066">MLAHRSLRLESSGGKLLPMRLLAPEAVTLEAALAGSTVVVQEWDWSRFAVLEVFQAAPRNGGHVELLQDAQSKEFLVAKVMPLCWTCADHETFVKTYPEETEMPWRDVCITQYLDQRLGEPHVCKFLGIFRRLSKGQDAGGGPCDALQEGEHCLVLSYCRGGDLFTWLERSRSIDVVASREQLARPLIHQTLKAACSVHRLGVSHGDLSLENILLFSEKALLPPDIRLVDFACACGPRACGPRGKSPYQAPEMHCCDGYCTVAADVFALGVVVFALVVGNYPWKSTKPNTCQFFRYFKEFGLRAFLVRRRVKTQLSGLQPLSVVLSHEVIDLLQGLLCVDPLTRMPIPTALEHEWFQQV</sequence>
<dbReference type="GO" id="GO:0004674">
    <property type="term" value="F:protein serine/threonine kinase activity"/>
    <property type="evidence" value="ECO:0007669"/>
    <property type="project" value="UniProtKB-KW"/>
</dbReference>
<dbReference type="InterPro" id="IPR008266">
    <property type="entry name" value="Tyr_kinase_AS"/>
</dbReference>
<dbReference type="AlphaFoldDB" id="A0A1Q9D0U9"/>
<dbReference type="OMA" id="VGNYPWK"/>
<reference evidence="10 11" key="1">
    <citation type="submission" date="2016-02" db="EMBL/GenBank/DDBJ databases">
        <title>Genome analysis of coral dinoflagellate symbionts highlights evolutionary adaptations to a symbiotic lifestyle.</title>
        <authorList>
            <person name="Aranda M."/>
            <person name="Li Y."/>
            <person name="Liew Y.J."/>
            <person name="Baumgarten S."/>
            <person name="Simakov O."/>
            <person name="Wilson M."/>
            <person name="Piel J."/>
            <person name="Ashoor H."/>
            <person name="Bougouffa S."/>
            <person name="Bajic V.B."/>
            <person name="Ryu T."/>
            <person name="Ravasi T."/>
            <person name="Bayer T."/>
            <person name="Micklem G."/>
            <person name="Kim H."/>
            <person name="Bhak J."/>
            <person name="Lajeunesse T.C."/>
            <person name="Voolstra C.R."/>
        </authorList>
    </citation>
    <scope>NUCLEOTIDE SEQUENCE [LARGE SCALE GENOMIC DNA]</scope>
    <source>
        <strain evidence="10 11">CCMP2467</strain>
    </source>
</reference>
<evidence type="ECO:0000256" key="1">
    <source>
        <dbReference type="ARBA" id="ARBA00012513"/>
    </source>
</evidence>
<comment type="catalytic activity">
    <reaction evidence="7">
        <text>L-threonyl-[protein] + ATP = O-phospho-L-threonyl-[protein] + ADP + H(+)</text>
        <dbReference type="Rhea" id="RHEA:46608"/>
        <dbReference type="Rhea" id="RHEA-COMP:11060"/>
        <dbReference type="Rhea" id="RHEA-COMP:11605"/>
        <dbReference type="ChEBI" id="CHEBI:15378"/>
        <dbReference type="ChEBI" id="CHEBI:30013"/>
        <dbReference type="ChEBI" id="CHEBI:30616"/>
        <dbReference type="ChEBI" id="CHEBI:61977"/>
        <dbReference type="ChEBI" id="CHEBI:456216"/>
        <dbReference type="EC" id="2.7.11.1"/>
    </reaction>
</comment>
<comment type="catalytic activity">
    <reaction evidence="8">
        <text>L-seryl-[protein] + ATP = O-phospho-L-seryl-[protein] + ADP + H(+)</text>
        <dbReference type="Rhea" id="RHEA:17989"/>
        <dbReference type="Rhea" id="RHEA-COMP:9863"/>
        <dbReference type="Rhea" id="RHEA-COMP:11604"/>
        <dbReference type="ChEBI" id="CHEBI:15378"/>
        <dbReference type="ChEBI" id="CHEBI:29999"/>
        <dbReference type="ChEBI" id="CHEBI:30616"/>
        <dbReference type="ChEBI" id="CHEBI:83421"/>
        <dbReference type="ChEBI" id="CHEBI:456216"/>
        <dbReference type="EC" id="2.7.11.1"/>
    </reaction>
</comment>
<evidence type="ECO:0000313" key="10">
    <source>
        <dbReference type="EMBL" id="OLP88789.1"/>
    </source>
</evidence>
<comment type="caution">
    <text evidence="10">The sequence shown here is derived from an EMBL/GenBank/DDBJ whole genome shotgun (WGS) entry which is preliminary data.</text>
</comment>
<dbReference type="EC" id="2.7.11.1" evidence="1"/>
<dbReference type="PROSITE" id="PS50011">
    <property type="entry name" value="PROTEIN_KINASE_DOM"/>
    <property type="match status" value="1"/>
</dbReference>
<dbReference type="Pfam" id="PF00069">
    <property type="entry name" value="Pkinase"/>
    <property type="match status" value="1"/>
</dbReference>
<dbReference type="GO" id="GO:0005524">
    <property type="term" value="F:ATP binding"/>
    <property type="evidence" value="ECO:0007669"/>
    <property type="project" value="UniProtKB-KW"/>
</dbReference>
<dbReference type="Proteomes" id="UP000186817">
    <property type="component" value="Unassembled WGS sequence"/>
</dbReference>
<accession>A0A1Q9D0U9</accession>